<sequence>MGIAHVRPVPRLGCPGTPHGRLVRGAAGVPVIRTASAGRGR</sequence>
<organism evidence="1 2">
    <name type="scientific">Streptomyces bottropensis ATCC 25435</name>
    <dbReference type="NCBI Taxonomy" id="1054862"/>
    <lineage>
        <taxon>Bacteria</taxon>
        <taxon>Bacillati</taxon>
        <taxon>Actinomycetota</taxon>
        <taxon>Actinomycetes</taxon>
        <taxon>Kitasatosporales</taxon>
        <taxon>Streptomycetaceae</taxon>
        <taxon>Streptomyces</taxon>
    </lineage>
</organism>
<dbReference type="AlphaFoldDB" id="M3FZI6"/>
<dbReference type="EMBL" id="KB405056">
    <property type="protein sequence ID" value="EMF57684.1"/>
    <property type="molecule type" value="Genomic_DNA"/>
</dbReference>
<reference evidence="2" key="1">
    <citation type="journal article" date="2013" name="Genome Announc.">
        <title>Draft Genome Sequence of Streptomyces bottropensis ATCC 25435, a Bottromycin-Producing Actinomycete.</title>
        <authorList>
            <person name="Zhang H."/>
            <person name="Zhou W."/>
            <person name="Zhuang Y."/>
            <person name="Liang X."/>
            <person name="Liu T."/>
        </authorList>
    </citation>
    <scope>NUCLEOTIDE SEQUENCE [LARGE SCALE GENOMIC DNA]</scope>
    <source>
        <strain evidence="2">ATCC 25435</strain>
    </source>
</reference>
<dbReference type="Proteomes" id="UP000030760">
    <property type="component" value="Unassembled WGS sequence"/>
</dbReference>
<name>M3FZI6_9ACTN</name>
<accession>M3FZI6</accession>
<proteinExistence type="predicted"/>
<evidence type="ECO:0000313" key="2">
    <source>
        <dbReference type="Proteomes" id="UP000030760"/>
    </source>
</evidence>
<evidence type="ECO:0000313" key="1">
    <source>
        <dbReference type="EMBL" id="EMF57684.1"/>
    </source>
</evidence>
<gene>
    <name evidence="1" type="ORF">SBD_0355</name>
</gene>
<protein>
    <submittedName>
        <fullName evidence="1">Uncharacterized protein</fullName>
    </submittedName>
</protein>